<dbReference type="PROSITE" id="PS50928">
    <property type="entry name" value="ABC_TM1"/>
    <property type="match status" value="2"/>
</dbReference>
<organism evidence="10 11">
    <name type="scientific">Brachybacterium tyrofermentans</name>
    <dbReference type="NCBI Taxonomy" id="47848"/>
    <lineage>
        <taxon>Bacteria</taxon>
        <taxon>Bacillati</taxon>
        <taxon>Actinomycetota</taxon>
        <taxon>Actinomycetes</taxon>
        <taxon>Micrococcales</taxon>
        <taxon>Dermabacteraceae</taxon>
        <taxon>Brachybacterium</taxon>
    </lineage>
</organism>
<feature type="transmembrane region" description="Helical" evidence="8">
    <location>
        <begin position="471"/>
        <end position="492"/>
    </location>
</feature>
<name>A0ABW0FGD9_9MICO</name>
<dbReference type="RefSeq" id="WP_343926447.1">
    <property type="nucleotide sequence ID" value="NZ_BAAAIR010000099.1"/>
</dbReference>
<dbReference type="GeneID" id="303299221"/>
<proteinExistence type="inferred from homology"/>
<comment type="caution">
    <text evidence="10">The sequence shown here is derived from an EMBL/GenBank/DDBJ whole genome shotgun (WGS) entry which is preliminary data.</text>
</comment>
<comment type="subcellular location">
    <subcellularLocation>
        <location evidence="1">Cell inner membrane</location>
        <topology evidence="1">Multi-pass membrane protein</topology>
    </subcellularLocation>
    <subcellularLocation>
        <location evidence="8">Cell membrane</location>
        <topology evidence="8">Multi-pass membrane protein</topology>
    </subcellularLocation>
</comment>
<keyword evidence="6 8" id="KW-1133">Transmembrane helix</keyword>
<dbReference type="InterPro" id="IPR000515">
    <property type="entry name" value="MetI-like"/>
</dbReference>
<dbReference type="Gene3D" id="1.10.3720.10">
    <property type="entry name" value="MetI-like"/>
    <property type="match status" value="2"/>
</dbReference>
<evidence type="ECO:0000256" key="8">
    <source>
        <dbReference type="RuleBase" id="RU363032"/>
    </source>
</evidence>
<dbReference type="CDD" id="cd06261">
    <property type="entry name" value="TM_PBP2"/>
    <property type="match status" value="2"/>
</dbReference>
<feature type="transmembrane region" description="Helical" evidence="8">
    <location>
        <begin position="527"/>
        <end position="548"/>
    </location>
</feature>
<feature type="domain" description="ABC transmembrane type-1" evidence="9">
    <location>
        <begin position="348"/>
        <end position="547"/>
    </location>
</feature>
<evidence type="ECO:0000256" key="5">
    <source>
        <dbReference type="ARBA" id="ARBA00022692"/>
    </source>
</evidence>
<protein>
    <submittedName>
        <fullName evidence="10">ABC transporter permease</fullName>
    </submittedName>
</protein>
<evidence type="ECO:0000256" key="6">
    <source>
        <dbReference type="ARBA" id="ARBA00022989"/>
    </source>
</evidence>
<dbReference type="EMBL" id="JBHSLN010000068">
    <property type="protein sequence ID" value="MFC5298472.1"/>
    <property type="molecule type" value="Genomic_DNA"/>
</dbReference>
<feature type="transmembrane region" description="Helical" evidence="8">
    <location>
        <begin position="57"/>
        <end position="76"/>
    </location>
</feature>
<feature type="transmembrane region" description="Helical" evidence="8">
    <location>
        <begin position="139"/>
        <end position="161"/>
    </location>
</feature>
<reference evidence="11" key="1">
    <citation type="journal article" date="2019" name="Int. J. Syst. Evol. Microbiol.">
        <title>The Global Catalogue of Microorganisms (GCM) 10K type strain sequencing project: providing services to taxonomists for standard genome sequencing and annotation.</title>
        <authorList>
            <consortium name="The Broad Institute Genomics Platform"/>
            <consortium name="The Broad Institute Genome Sequencing Center for Infectious Disease"/>
            <person name="Wu L."/>
            <person name="Ma J."/>
        </authorList>
    </citation>
    <scope>NUCLEOTIDE SEQUENCE [LARGE SCALE GENOMIC DNA]</scope>
    <source>
        <strain evidence="11">CGMCC 1.16455</strain>
    </source>
</reference>
<evidence type="ECO:0000313" key="11">
    <source>
        <dbReference type="Proteomes" id="UP001595937"/>
    </source>
</evidence>
<comment type="similarity">
    <text evidence="8">Belongs to the binding-protein-dependent transport system permease family.</text>
</comment>
<accession>A0ABW0FGD9</accession>
<dbReference type="InterPro" id="IPR035906">
    <property type="entry name" value="MetI-like_sf"/>
</dbReference>
<gene>
    <name evidence="10" type="ORF">ACFPK8_13210</name>
</gene>
<keyword evidence="4" id="KW-0997">Cell inner membrane</keyword>
<feature type="transmembrane region" description="Helical" evidence="8">
    <location>
        <begin position="386"/>
        <end position="407"/>
    </location>
</feature>
<sequence length="574" mass="62453">MAIITVVVAAWFILTFLIVPNVHLLLEVFEEDGRFSTGAWGRLFASDRAMSSLRNSVLLAVTLSLTVNAFGIFIVLVTKYFRIRGQRFLWLGFATNLIYGGIVLVAGYDFVYGSTGTLTKALTTVIPAIPDDWFQGFPAVLYVMTFATTGNHLLFLTAAMARVDQQTVESATQMGASTWTVLRRVVLPVLKPTIFAITILTFLSGLGALAAPQILGGRSFQTIAPMILTFANSPGSRDLAAALALILATFTIALLLIMNRIEKGGTYFSISKVSSRLEPQPIRHPVGNVIVHALAYLLLLIYVLPPLLIVIFSFTDAKAISTGTLRFDSFTLENYIQVVTDPVARWPFVVSIGYSGLAALIVIIGLLFVVRIITLYRGRLGGALEYLLHIPWIMPGSMIALGLLLTFSTPRALAGGQVLSGTLVILLIAFVIGKIPFTLRLLKASFLGINRNMEEAASLLGASQFTTFRRIILPLVLPTAAAITALNFQTMLDDYDTAVFLAHPLYQPLGLFIRSATSGETTADSTALVFVYTVLLMIISGIAMWLVYGNGVSRLRRLVGRIARPTSPAKDTHR</sequence>
<evidence type="ECO:0000256" key="4">
    <source>
        <dbReference type="ARBA" id="ARBA00022519"/>
    </source>
</evidence>
<feature type="transmembrane region" description="Helical" evidence="8">
    <location>
        <begin position="193"/>
        <end position="215"/>
    </location>
</feature>
<evidence type="ECO:0000256" key="3">
    <source>
        <dbReference type="ARBA" id="ARBA00022475"/>
    </source>
</evidence>
<keyword evidence="7 8" id="KW-0472">Membrane</keyword>
<feature type="transmembrane region" description="Helical" evidence="8">
    <location>
        <begin position="293"/>
        <end position="314"/>
    </location>
</feature>
<keyword evidence="3" id="KW-1003">Cell membrane</keyword>
<evidence type="ECO:0000256" key="2">
    <source>
        <dbReference type="ARBA" id="ARBA00022448"/>
    </source>
</evidence>
<evidence type="ECO:0000259" key="9">
    <source>
        <dbReference type="PROSITE" id="PS50928"/>
    </source>
</evidence>
<feature type="transmembrane region" description="Helical" evidence="8">
    <location>
        <begin position="413"/>
        <end position="433"/>
    </location>
</feature>
<feature type="transmembrane region" description="Helical" evidence="8">
    <location>
        <begin position="7"/>
        <end position="26"/>
    </location>
</feature>
<dbReference type="SUPFAM" id="SSF161098">
    <property type="entry name" value="MetI-like"/>
    <property type="match status" value="2"/>
</dbReference>
<evidence type="ECO:0000256" key="1">
    <source>
        <dbReference type="ARBA" id="ARBA00004429"/>
    </source>
</evidence>
<feature type="transmembrane region" description="Helical" evidence="8">
    <location>
        <begin position="352"/>
        <end position="374"/>
    </location>
</feature>
<dbReference type="Pfam" id="PF00528">
    <property type="entry name" value="BPD_transp_1"/>
    <property type="match status" value="2"/>
</dbReference>
<dbReference type="PANTHER" id="PTHR43357">
    <property type="entry name" value="INNER MEMBRANE ABC TRANSPORTER PERMEASE PROTEIN YDCV"/>
    <property type="match status" value="1"/>
</dbReference>
<dbReference type="PANTHER" id="PTHR43357:SF4">
    <property type="entry name" value="INNER MEMBRANE ABC TRANSPORTER PERMEASE PROTEIN YDCV"/>
    <property type="match status" value="1"/>
</dbReference>
<feature type="transmembrane region" description="Helical" evidence="8">
    <location>
        <begin position="239"/>
        <end position="258"/>
    </location>
</feature>
<evidence type="ECO:0000313" key="10">
    <source>
        <dbReference type="EMBL" id="MFC5298472.1"/>
    </source>
</evidence>
<keyword evidence="2 8" id="KW-0813">Transport</keyword>
<keyword evidence="11" id="KW-1185">Reference proteome</keyword>
<feature type="domain" description="ABC transmembrane type-1" evidence="9">
    <location>
        <begin position="53"/>
        <end position="258"/>
    </location>
</feature>
<keyword evidence="5 8" id="KW-0812">Transmembrane</keyword>
<dbReference type="Proteomes" id="UP001595937">
    <property type="component" value="Unassembled WGS sequence"/>
</dbReference>
<evidence type="ECO:0000256" key="7">
    <source>
        <dbReference type="ARBA" id="ARBA00023136"/>
    </source>
</evidence>
<feature type="transmembrane region" description="Helical" evidence="8">
    <location>
        <begin position="88"/>
        <end position="108"/>
    </location>
</feature>